<reference evidence="8" key="1">
    <citation type="submission" date="2016-10" db="EMBL/GenBank/DDBJ databases">
        <authorList>
            <person name="Varghese N."/>
            <person name="Submissions S."/>
        </authorList>
    </citation>
    <scope>NUCLEOTIDE SEQUENCE [LARGE SCALE GENOMIC DNA]</scope>
    <source>
        <strain evidence="8">DSM 23920</strain>
    </source>
</reference>
<dbReference type="Gene3D" id="3.40.30.10">
    <property type="entry name" value="Glutaredoxin"/>
    <property type="match status" value="1"/>
</dbReference>
<comment type="subcellular location">
    <subcellularLocation>
        <location evidence="1">Cell envelope</location>
    </subcellularLocation>
</comment>
<dbReference type="GO" id="GO:0030313">
    <property type="term" value="C:cell envelope"/>
    <property type="evidence" value="ECO:0007669"/>
    <property type="project" value="UniProtKB-SubCell"/>
</dbReference>
<proteinExistence type="predicted"/>
<keyword evidence="2" id="KW-0201">Cytochrome c-type biogenesis</keyword>
<dbReference type="PROSITE" id="PS51352">
    <property type="entry name" value="THIOREDOXIN_2"/>
    <property type="match status" value="1"/>
</dbReference>
<dbReference type="RefSeq" id="WP_089762726.1">
    <property type="nucleotide sequence ID" value="NZ_BKAT01000018.1"/>
</dbReference>
<dbReference type="GO" id="GO:0016491">
    <property type="term" value="F:oxidoreductase activity"/>
    <property type="evidence" value="ECO:0007669"/>
    <property type="project" value="InterPro"/>
</dbReference>
<evidence type="ECO:0000256" key="5">
    <source>
        <dbReference type="SAM" id="SignalP"/>
    </source>
</evidence>
<feature type="chain" id="PRO_5011656440" evidence="5">
    <location>
        <begin position="19"/>
        <end position="503"/>
    </location>
</feature>
<evidence type="ECO:0000259" key="6">
    <source>
        <dbReference type="PROSITE" id="PS51352"/>
    </source>
</evidence>
<evidence type="ECO:0000256" key="4">
    <source>
        <dbReference type="ARBA" id="ARBA00023284"/>
    </source>
</evidence>
<keyword evidence="8" id="KW-1185">Reference proteome</keyword>
<feature type="signal peptide" evidence="5">
    <location>
        <begin position="1"/>
        <end position="18"/>
    </location>
</feature>
<evidence type="ECO:0000256" key="1">
    <source>
        <dbReference type="ARBA" id="ARBA00004196"/>
    </source>
</evidence>
<accession>A0A1H4D7I3</accession>
<dbReference type="AlphaFoldDB" id="A0A1H4D7I3"/>
<dbReference type="Pfam" id="PF08534">
    <property type="entry name" value="Redoxin"/>
    <property type="match status" value="1"/>
</dbReference>
<dbReference type="PANTHER" id="PTHR42852:SF6">
    <property type="entry name" value="THIOL:DISULFIDE INTERCHANGE PROTEIN DSBE"/>
    <property type="match status" value="1"/>
</dbReference>
<keyword evidence="3" id="KW-1015">Disulfide bond</keyword>
<dbReference type="CDD" id="cd02966">
    <property type="entry name" value="TlpA_like_family"/>
    <property type="match status" value="1"/>
</dbReference>
<keyword evidence="4" id="KW-0676">Redox-active center</keyword>
<dbReference type="OrthoDB" id="743079at2"/>
<organism evidence="7 8">
    <name type="scientific">Chitinophaga terrae</name>
    <name type="common">ex Kim and Jung 2007</name>
    <dbReference type="NCBI Taxonomy" id="408074"/>
    <lineage>
        <taxon>Bacteria</taxon>
        <taxon>Pseudomonadati</taxon>
        <taxon>Bacteroidota</taxon>
        <taxon>Chitinophagia</taxon>
        <taxon>Chitinophagales</taxon>
        <taxon>Chitinophagaceae</taxon>
        <taxon>Chitinophaga</taxon>
    </lineage>
</organism>
<dbReference type="InterPro" id="IPR013766">
    <property type="entry name" value="Thioredoxin_domain"/>
</dbReference>
<dbReference type="InterPro" id="IPR013740">
    <property type="entry name" value="Redoxin"/>
</dbReference>
<sequence>MKKYLLVWLLLAAGATYARQTTLSGYIQPVGQVQLTQTYDGNFWKKATELIQPAASGYFVKTFNGAATRWLWIGEDARRKIILLSPGRPLQVTLKNNALFFSGAAAKENNLISRLELESTQQLPFIKELGSDGGYARSPIDSVIRFKFPQIIQLLDSVRRVVKQARLPVAVERTVQTELTYHYANAVTGDLTYWLNRGQNREGFHLRFIDTIQAYFPVPAKEELAISPAANRYLERLFRMRLWKAFYIYQADKDRGRADSQFLRTTGISMAVLQSERQRESEMLLFSKRLKGLLPAYAWEKALNNLLYNLCMSGQVQGAAGLLQFIQKHSSDGRLVKDAEAMYAPLRKARDQYAGNLNIRIRKDYRSVSTLDSLLAPYKGKVVFIDLWGTWCPYCISDMEYEPVLKKQLEEKDIVFLYLAQDEDKDDEKWRDFIFANNLTGEHVRKNQSEIGMIWNALGVPEKEWSYPRYLVADRSGRIVVGSAARPGKGDELYRQLLQVLNE</sequence>
<dbReference type="PANTHER" id="PTHR42852">
    <property type="entry name" value="THIOL:DISULFIDE INTERCHANGE PROTEIN DSBE"/>
    <property type="match status" value="1"/>
</dbReference>
<evidence type="ECO:0000313" key="7">
    <source>
        <dbReference type="EMBL" id="SEA68232.1"/>
    </source>
</evidence>
<dbReference type="STRING" id="408074.SAMN05660909_02992"/>
<evidence type="ECO:0000256" key="2">
    <source>
        <dbReference type="ARBA" id="ARBA00022748"/>
    </source>
</evidence>
<dbReference type="InterPro" id="IPR036249">
    <property type="entry name" value="Thioredoxin-like_sf"/>
</dbReference>
<dbReference type="EMBL" id="FNRL01000012">
    <property type="protein sequence ID" value="SEA68232.1"/>
    <property type="molecule type" value="Genomic_DNA"/>
</dbReference>
<evidence type="ECO:0000313" key="8">
    <source>
        <dbReference type="Proteomes" id="UP000199656"/>
    </source>
</evidence>
<evidence type="ECO:0000256" key="3">
    <source>
        <dbReference type="ARBA" id="ARBA00023157"/>
    </source>
</evidence>
<gene>
    <name evidence="7" type="ORF">SAMN05660909_02992</name>
</gene>
<dbReference type="InterPro" id="IPR050553">
    <property type="entry name" value="Thioredoxin_ResA/DsbE_sf"/>
</dbReference>
<protein>
    <submittedName>
        <fullName evidence="7">Redoxin</fullName>
    </submittedName>
</protein>
<dbReference type="SUPFAM" id="SSF52833">
    <property type="entry name" value="Thioredoxin-like"/>
    <property type="match status" value="1"/>
</dbReference>
<feature type="domain" description="Thioredoxin" evidence="6">
    <location>
        <begin position="338"/>
        <end position="503"/>
    </location>
</feature>
<dbReference type="GO" id="GO:0017004">
    <property type="term" value="P:cytochrome complex assembly"/>
    <property type="evidence" value="ECO:0007669"/>
    <property type="project" value="UniProtKB-KW"/>
</dbReference>
<keyword evidence="5" id="KW-0732">Signal</keyword>
<dbReference type="Proteomes" id="UP000199656">
    <property type="component" value="Unassembled WGS sequence"/>
</dbReference>
<name>A0A1H4D7I3_9BACT</name>